<evidence type="ECO:0000256" key="3">
    <source>
        <dbReference type="ARBA" id="ARBA00012486"/>
    </source>
</evidence>
<name>A0A085M7N7_9BILA</name>
<accession>A0A085M7N7</accession>
<reference evidence="17 19" key="1">
    <citation type="journal article" date="2014" name="Nat. Genet.">
        <title>Genome and transcriptome of the porcine whipworm Trichuris suis.</title>
        <authorList>
            <person name="Jex A.R."/>
            <person name="Nejsum P."/>
            <person name="Schwarz E.M."/>
            <person name="Hu L."/>
            <person name="Young N.D."/>
            <person name="Hall R.S."/>
            <person name="Korhonen P.K."/>
            <person name="Liao S."/>
            <person name="Thamsborg S."/>
            <person name="Xia J."/>
            <person name="Xu P."/>
            <person name="Wang S."/>
            <person name="Scheerlinck J.P."/>
            <person name="Hofmann A."/>
            <person name="Sternberg P.W."/>
            <person name="Wang J."/>
            <person name="Gasser R.B."/>
        </authorList>
    </citation>
    <scope>NUCLEOTIDE SEQUENCE [LARGE SCALE GENOMIC DNA]</scope>
    <source>
        <strain evidence="18">DCEP-RM93F</strain>
        <strain evidence="17">DCEP-RM93M</strain>
    </source>
</reference>
<dbReference type="Gene3D" id="3.10.110.10">
    <property type="entry name" value="Ubiquitin Conjugating Enzyme"/>
    <property type="match status" value="1"/>
</dbReference>
<feature type="domain" description="UBC core" evidence="16">
    <location>
        <begin position="210"/>
        <end position="367"/>
    </location>
</feature>
<dbReference type="CDD" id="cd23799">
    <property type="entry name" value="UBCc_UBE2J"/>
    <property type="match status" value="1"/>
</dbReference>
<dbReference type="SMART" id="SM00212">
    <property type="entry name" value="UBCc"/>
    <property type="match status" value="1"/>
</dbReference>
<evidence type="ECO:0000256" key="14">
    <source>
        <dbReference type="SAM" id="MobiDB-lite"/>
    </source>
</evidence>
<dbReference type="InterPro" id="IPR016135">
    <property type="entry name" value="UBQ-conjugating_enzyme/RWD"/>
</dbReference>
<dbReference type="SUPFAM" id="SSF50729">
    <property type="entry name" value="PH domain-like"/>
    <property type="match status" value="1"/>
</dbReference>
<keyword evidence="10 15" id="KW-1133">Transmembrane helix</keyword>
<dbReference type="GO" id="GO:0005524">
    <property type="term" value="F:ATP binding"/>
    <property type="evidence" value="ECO:0007669"/>
    <property type="project" value="UniProtKB-KW"/>
</dbReference>
<evidence type="ECO:0000259" key="16">
    <source>
        <dbReference type="PROSITE" id="PS50127"/>
    </source>
</evidence>
<evidence type="ECO:0000313" key="19">
    <source>
        <dbReference type="Proteomes" id="UP000030764"/>
    </source>
</evidence>
<evidence type="ECO:0000256" key="11">
    <source>
        <dbReference type="ARBA" id="ARBA00023136"/>
    </source>
</evidence>
<feature type="transmembrane region" description="Helical" evidence="15">
    <location>
        <begin position="401"/>
        <end position="426"/>
    </location>
</feature>
<dbReference type="EMBL" id="KL363219">
    <property type="protein sequence ID" value="KFD53233.1"/>
    <property type="molecule type" value="Genomic_DNA"/>
</dbReference>
<comment type="function">
    <text evidence="12">Catalyzes the covalent attachment of ubiquitin to other proteins. Seems to function in the selective degradation of misfolded membrane proteins from the endoplasmic reticulum (ERAD). In cooperation with the GATOR2 complex, catalyzes 'Lys-6'-linked ubiquitination of NPRL2.</text>
</comment>
<dbReference type="EC" id="2.3.2.23" evidence="3"/>
<evidence type="ECO:0000256" key="10">
    <source>
        <dbReference type="ARBA" id="ARBA00022989"/>
    </source>
</evidence>
<dbReference type="InterPro" id="IPR011993">
    <property type="entry name" value="PH-like_dom_sf"/>
</dbReference>
<evidence type="ECO:0000256" key="8">
    <source>
        <dbReference type="ARBA" id="ARBA00022824"/>
    </source>
</evidence>
<evidence type="ECO:0000256" key="5">
    <source>
        <dbReference type="ARBA" id="ARBA00022692"/>
    </source>
</evidence>
<dbReference type="Pfam" id="PF07933">
    <property type="entry name" value="DUF1681"/>
    <property type="match status" value="1"/>
</dbReference>
<evidence type="ECO:0000256" key="9">
    <source>
        <dbReference type="ARBA" id="ARBA00022840"/>
    </source>
</evidence>
<comment type="subcellular location">
    <subcellularLocation>
        <location evidence="1">Endoplasmic reticulum membrane</location>
    </subcellularLocation>
</comment>
<dbReference type="GO" id="GO:0006897">
    <property type="term" value="P:endocytosis"/>
    <property type="evidence" value="ECO:0007669"/>
    <property type="project" value="InterPro"/>
</dbReference>
<dbReference type="PROSITE" id="PS50127">
    <property type="entry name" value="UBC_2"/>
    <property type="match status" value="1"/>
</dbReference>
<dbReference type="Gene3D" id="2.30.29.30">
    <property type="entry name" value="Pleckstrin-homology domain (PH domain)/Phosphotyrosine-binding domain (PTB)"/>
    <property type="match status" value="1"/>
</dbReference>
<dbReference type="Proteomes" id="UP000030764">
    <property type="component" value="Unassembled WGS sequence"/>
</dbReference>
<evidence type="ECO:0000256" key="12">
    <source>
        <dbReference type="ARBA" id="ARBA00054775"/>
    </source>
</evidence>
<keyword evidence="7" id="KW-0833">Ubl conjugation pathway</keyword>
<evidence type="ECO:0000256" key="13">
    <source>
        <dbReference type="ARBA" id="ARBA00073320"/>
    </source>
</evidence>
<keyword evidence="5 15" id="KW-0812">Transmembrane</keyword>
<comment type="similarity">
    <text evidence="2">Belongs to the NECAP family.</text>
</comment>
<evidence type="ECO:0000256" key="15">
    <source>
        <dbReference type="SAM" id="Phobius"/>
    </source>
</evidence>
<keyword evidence="4" id="KW-0808">Transferase</keyword>
<organism evidence="17 19">
    <name type="scientific">Trichuris suis</name>
    <name type="common">pig whipworm</name>
    <dbReference type="NCBI Taxonomy" id="68888"/>
    <lineage>
        <taxon>Eukaryota</taxon>
        <taxon>Metazoa</taxon>
        <taxon>Ecdysozoa</taxon>
        <taxon>Nematoda</taxon>
        <taxon>Enoplea</taxon>
        <taxon>Dorylaimia</taxon>
        <taxon>Trichinellida</taxon>
        <taxon>Trichuridae</taxon>
        <taxon>Trichuris</taxon>
    </lineage>
</organism>
<dbReference type="AlphaFoldDB" id="A0A085M7N7"/>
<evidence type="ECO:0000256" key="1">
    <source>
        <dbReference type="ARBA" id="ARBA00004586"/>
    </source>
</evidence>
<dbReference type="InterPro" id="IPR012466">
    <property type="entry name" value="NECAP_PHear"/>
</dbReference>
<sequence>MEDDYERVLLIKSEVFVYRISVQAAGRGHRAANWKLDNPDWVGRARLVSIGSKVVLKLEDKTTGELFAKCPIDSYPSPAVEPVLDSSRYFVVRLQDDSGRSAWIGLGFADRADSFDLNVALRDHFRREELNEEIEREQNDPDRPKLDLGFKEGQTITLNIGKRAGTSSSRPKTTSGGDGPVPLLPPPPGHSLKNRVKQSVMPTKAGPATVALLRLRKDAVRLMRDPVPYVTAVPLPSNILEWHYIVEGPKDTPFEGGFYHGKLVFPPDYPFKPPSIYMFTPNGRFMTNCRLCLSISDFHPDTWNPTWSVGTILTGLLSFMLESSPTLGSMSTTAAEKRKYACESLSFNLKSPFVQSLFPDVVEKMTKTLERRSKMTDQQLREEQLQSAADRDSENAAHGNAIGPLCSLFFIIIGFMLFVVVARYVVIFSP</sequence>
<dbReference type="GO" id="GO:0030125">
    <property type="term" value="C:clathrin vesicle coat"/>
    <property type="evidence" value="ECO:0007669"/>
    <property type="project" value="TreeGrafter"/>
</dbReference>
<keyword evidence="9" id="KW-0067">ATP-binding</keyword>
<keyword evidence="8" id="KW-0256">Endoplasmic reticulum</keyword>
<dbReference type="GO" id="GO:0005789">
    <property type="term" value="C:endoplasmic reticulum membrane"/>
    <property type="evidence" value="ECO:0007669"/>
    <property type="project" value="UniProtKB-SubCell"/>
</dbReference>
<evidence type="ECO:0000313" key="17">
    <source>
        <dbReference type="EMBL" id="KFD53233.1"/>
    </source>
</evidence>
<evidence type="ECO:0000256" key="7">
    <source>
        <dbReference type="ARBA" id="ARBA00022786"/>
    </source>
</evidence>
<keyword evidence="19" id="KW-1185">Reference proteome</keyword>
<dbReference type="Proteomes" id="UP000030758">
    <property type="component" value="Unassembled WGS sequence"/>
</dbReference>
<proteinExistence type="inferred from homology"/>
<evidence type="ECO:0000256" key="6">
    <source>
        <dbReference type="ARBA" id="ARBA00022741"/>
    </source>
</evidence>
<evidence type="ECO:0000256" key="2">
    <source>
        <dbReference type="ARBA" id="ARBA00007736"/>
    </source>
</evidence>
<dbReference type="InterPro" id="IPR000608">
    <property type="entry name" value="UBC"/>
</dbReference>
<dbReference type="Pfam" id="PF00179">
    <property type="entry name" value="UQ_con"/>
    <property type="match status" value="1"/>
</dbReference>
<evidence type="ECO:0000313" key="18">
    <source>
        <dbReference type="EMBL" id="KFD65555.1"/>
    </source>
</evidence>
<dbReference type="CDD" id="cd13228">
    <property type="entry name" value="PHear_NECAP"/>
    <property type="match status" value="1"/>
</dbReference>
<dbReference type="EMBL" id="KL367536">
    <property type="protein sequence ID" value="KFD65555.1"/>
    <property type="molecule type" value="Genomic_DNA"/>
</dbReference>
<feature type="compositionally biased region" description="Polar residues" evidence="14">
    <location>
        <begin position="165"/>
        <end position="175"/>
    </location>
</feature>
<dbReference type="SUPFAM" id="SSF54495">
    <property type="entry name" value="UBC-like"/>
    <property type="match status" value="1"/>
</dbReference>
<dbReference type="PANTHER" id="PTHR12847">
    <property type="entry name" value="ATP-BINDING CASSETTE ABC TRANSPORTER-RELATED"/>
    <property type="match status" value="1"/>
</dbReference>
<protein>
    <recommendedName>
        <fullName evidence="13">Ubiquitin-conjugating enzyme E2 J2</fullName>
        <ecNumber evidence="3">2.3.2.23</ecNumber>
    </recommendedName>
</protein>
<dbReference type="PANTHER" id="PTHR12847:SF9">
    <property type="entry name" value="NECAP-LIKE PROTEIN CG9132"/>
    <property type="match status" value="1"/>
</dbReference>
<dbReference type="GO" id="GO:0061631">
    <property type="term" value="F:ubiquitin conjugating enzyme activity"/>
    <property type="evidence" value="ECO:0007669"/>
    <property type="project" value="UniProtKB-EC"/>
</dbReference>
<keyword evidence="6" id="KW-0547">Nucleotide-binding</keyword>
<gene>
    <name evidence="17" type="ORF">M513_05943</name>
    <name evidence="18" type="ORF">M514_05943</name>
</gene>
<feature type="region of interest" description="Disordered" evidence="14">
    <location>
        <begin position="372"/>
        <end position="393"/>
    </location>
</feature>
<evidence type="ECO:0000256" key="4">
    <source>
        <dbReference type="ARBA" id="ARBA00022679"/>
    </source>
</evidence>
<dbReference type="FunFam" id="3.10.110.10:FF:000023">
    <property type="entry name" value="Ubiquitin-conjugating enzyme E2 J2"/>
    <property type="match status" value="1"/>
</dbReference>
<keyword evidence="11 15" id="KW-0472">Membrane</keyword>
<feature type="region of interest" description="Disordered" evidence="14">
    <location>
        <begin position="159"/>
        <end position="200"/>
    </location>
</feature>